<evidence type="ECO:0000313" key="1">
    <source>
        <dbReference type="EMBL" id="MFK4441185.1"/>
    </source>
</evidence>
<name>A0ABW8MC01_9BURK</name>
<dbReference type="EMBL" id="JBIYDN010000003">
    <property type="protein sequence ID" value="MFK4441185.1"/>
    <property type="molecule type" value="Genomic_DNA"/>
</dbReference>
<accession>A0ABW8MC01</accession>
<keyword evidence="2" id="KW-1185">Reference proteome</keyword>
<proteinExistence type="predicted"/>
<organism evidence="1 2">
    <name type="scientific">Caballeronia udeis</name>
    <dbReference type="NCBI Taxonomy" id="1232866"/>
    <lineage>
        <taxon>Bacteria</taxon>
        <taxon>Pseudomonadati</taxon>
        <taxon>Pseudomonadota</taxon>
        <taxon>Betaproteobacteria</taxon>
        <taxon>Burkholderiales</taxon>
        <taxon>Burkholderiaceae</taxon>
        <taxon>Caballeronia</taxon>
    </lineage>
</organism>
<sequence length="51" mass="5741">MFIDYMRVRYSAISLSYQLCAALAGGLTPLIGTVPVHQYAGQWWPLAAFYE</sequence>
<gene>
    <name evidence="1" type="ORF">ABH943_001196</name>
</gene>
<reference evidence="1 2" key="2">
    <citation type="submission" date="2024-11" db="EMBL/GenBank/DDBJ databases">
        <title>Using genomics to understand microbial adaptation to soil warming.</title>
        <authorList>
            <person name="Deangelis K.M. PhD."/>
        </authorList>
    </citation>
    <scope>NUCLEOTIDE SEQUENCE [LARGE SCALE GENOMIC DNA]</scope>
    <source>
        <strain evidence="1 2">GAS97</strain>
    </source>
</reference>
<dbReference type="Proteomes" id="UP001620514">
    <property type="component" value="Unassembled WGS sequence"/>
</dbReference>
<reference evidence="1 2" key="1">
    <citation type="submission" date="2024-10" db="EMBL/GenBank/DDBJ databases">
        <authorList>
            <person name="Deangelis K."/>
            <person name="Huntemann M."/>
            <person name="Clum A."/>
            <person name="Wang J."/>
            <person name="Palaniappan K."/>
            <person name="Ritter S."/>
            <person name="Chen I.-M."/>
            <person name="Stamatis D."/>
            <person name="Reddy T."/>
            <person name="O'Malley R."/>
            <person name="Daum C."/>
            <person name="Ng V."/>
            <person name="Ivanova N."/>
            <person name="Kyrpides N."/>
            <person name="Woyke T."/>
        </authorList>
    </citation>
    <scope>NUCLEOTIDE SEQUENCE [LARGE SCALE GENOMIC DNA]</scope>
    <source>
        <strain evidence="1 2">GAS97</strain>
    </source>
</reference>
<evidence type="ECO:0008006" key="3">
    <source>
        <dbReference type="Google" id="ProtNLM"/>
    </source>
</evidence>
<comment type="caution">
    <text evidence="1">The sequence shown here is derived from an EMBL/GenBank/DDBJ whole genome shotgun (WGS) entry which is preliminary data.</text>
</comment>
<protein>
    <recommendedName>
        <fullName evidence="3">MFS transporter</fullName>
    </recommendedName>
</protein>
<evidence type="ECO:0000313" key="2">
    <source>
        <dbReference type="Proteomes" id="UP001620514"/>
    </source>
</evidence>